<evidence type="ECO:0000313" key="3">
    <source>
        <dbReference type="EMBL" id="KAA1104615.1"/>
    </source>
</evidence>
<evidence type="ECO:0000256" key="1">
    <source>
        <dbReference type="SAM" id="MobiDB-lite"/>
    </source>
</evidence>
<keyword evidence="2" id="KW-0812">Transmembrane</keyword>
<evidence type="ECO:0000256" key="2">
    <source>
        <dbReference type="SAM" id="Phobius"/>
    </source>
</evidence>
<feature type="region of interest" description="Disordered" evidence="1">
    <location>
        <begin position="1"/>
        <end position="41"/>
    </location>
</feature>
<dbReference type="OrthoDB" id="2157498at2759"/>
<dbReference type="EMBL" id="VSWC01000041">
    <property type="protein sequence ID" value="KAA1104615.1"/>
    <property type="molecule type" value="Genomic_DNA"/>
</dbReference>
<keyword evidence="4" id="KW-1185">Reference proteome</keyword>
<accession>A0A5B0PS84</accession>
<proteinExistence type="predicted"/>
<sequence length="244" mass="27667">MDTKSQSRDTHHAGTNHGNTSPIDSLSSAQQKKGRKISLRPGDLLSCNQQLLMPKRSRNALGIDPSQKEIGPALTPLIDEIDQDQGFNQAEIEKLIKATKSLASSLSDSDAKDIDQNLEKTQSLNRSIVSNYHNQHQQQHQHQHQHAQGFSMMIWGLLIFFCSSFLWIIGIPLILFDLENFGDHLQISNQLDSPSNSSFSAWVKWMLVKILDDHHYKFFIPLQITFGLVFVIINWGGLKIFRHS</sequence>
<feature type="transmembrane region" description="Helical" evidence="2">
    <location>
        <begin position="218"/>
        <end position="238"/>
    </location>
</feature>
<dbReference type="InterPro" id="IPR029164">
    <property type="entry name" value="PIG-Y"/>
</dbReference>
<feature type="compositionally biased region" description="Basic and acidic residues" evidence="1">
    <location>
        <begin position="1"/>
        <end position="12"/>
    </location>
</feature>
<keyword evidence="2" id="KW-0472">Membrane</keyword>
<gene>
    <name evidence="3" type="ORF">PGT21_028213</name>
</gene>
<organism evidence="3 4">
    <name type="scientific">Puccinia graminis f. sp. tritici</name>
    <dbReference type="NCBI Taxonomy" id="56615"/>
    <lineage>
        <taxon>Eukaryota</taxon>
        <taxon>Fungi</taxon>
        <taxon>Dikarya</taxon>
        <taxon>Basidiomycota</taxon>
        <taxon>Pucciniomycotina</taxon>
        <taxon>Pucciniomycetes</taxon>
        <taxon>Pucciniales</taxon>
        <taxon>Pucciniaceae</taxon>
        <taxon>Puccinia</taxon>
    </lineage>
</organism>
<dbReference type="Proteomes" id="UP000324748">
    <property type="component" value="Unassembled WGS sequence"/>
</dbReference>
<keyword evidence="2" id="KW-1133">Transmembrane helix</keyword>
<evidence type="ECO:0000313" key="4">
    <source>
        <dbReference type="Proteomes" id="UP000324748"/>
    </source>
</evidence>
<feature type="transmembrane region" description="Helical" evidence="2">
    <location>
        <begin position="152"/>
        <end position="175"/>
    </location>
</feature>
<comment type="caution">
    <text evidence="3">The sequence shown here is derived from an EMBL/GenBank/DDBJ whole genome shotgun (WGS) entry which is preliminary data.</text>
</comment>
<dbReference type="Pfam" id="PF15159">
    <property type="entry name" value="PIG-Y"/>
    <property type="match status" value="1"/>
</dbReference>
<reference evidence="3 4" key="1">
    <citation type="submission" date="2019-05" db="EMBL/GenBank/DDBJ databases">
        <title>Emergence of the Ug99 lineage of the wheat stem rust pathogen through somatic hybridization.</title>
        <authorList>
            <person name="Li F."/>
            <person name="Upadhyaya N.M."/>
            <person name="Sperschneider J."/>
            <person name="Matny O."/>
            <person name="Nguyen-Phuc H."/>
            <person name="Mago R."/>
            <person name="Raley C."/>
            <person name="Miller M.E."/>
            <person name="Silverstein K.A.T."/>
            <person name="Henningsen E."/>
            <person name="Hirsch C.D."/>
            <person name="Visser B."/>
            <person name="Pretorius Z.A."/>
            <person name="Steffenson B.J."/>
            <person name="Schwessinger B."/>
            <person name="Dodds P.N."/>
            <person name="Figueroa M."/>
        </authorList>
    </citation>
    <scope>NUCLEOTIDE SEQUENCE [LARGE SCALE GENOMIC DNA]</scope>
    <source>
        <strain evidence="3">21-0</strain>
    </source>
</reference>
<dbReference type="AlphaFoldDB" id="A0A5B0PS84"/>
<protein>
    <submittedName>
        <fullName evidence="3">Uncharacterized protein</fullName>
    </submittedName>
</protein>
<name>A0A5B0PS84_PUCGR</name>
<feature type="compositionally biased region" description="Polar residues" evidence="1">
    <location>
        <begin position="16"/>
        <end position="31"/>
    </location>
</feature>